<dbReference type="InterPro" id="IPR000086">
    <property type="entry name" value="NUDIX_hydrolase_dom"/>
</dbReference>
<reference evidence="6 7" key="1">
    <citation type="submission" date="2023-01" db="EMBL/GenBank/DDBJ databases">
        <title>Novel species of the genus Asticcacaulis isolated from rivers.</title>
        <authorList>
            <person name="Lu H."/>
        </authorList>
    </citation>
    <scope>NUCLEOTIDE SEQUENCE [LARGE SCALE GENOMIC DNA]</scope>
    <source>
        <strain evidence="6 7">DXS10W</strain>
    </source>
</reference>
<evidence type="ECO:0000313" key="6">
    <source>
        <dbReference type="EMBL" id="MDC7693175.1"/>
    </source>
</evidence>
<dbReference type="GO" id="GO:0016853">
    <property type="term" value="F:isomerase activity"/>
    <property type="evidence" value="ECO:0007669"/>
    <property type="project" value="UniProtKB-KW"/>
</dbReference>
<sequence length="161" mass="18547">MSKDLSEYRPNVGIVVLNAQDKVWIGHRFGMSGDYAWQFPQGGVDAGEDLEAAARRELYEETGLSTIDILGCTSDWIVYDFPPEVLAQKKIGRNFKGQKQIWYFVRFNGPDSEVNLQAHGEQEFDRWEWCDLDQVIERVVHFKRDSYRSVIAELKTLLGKA</sequence>
<dbReference type="SUPFAM" id="SSF55811">
    <property type="entry name" value="Nudix"/>
    <property type="match status" value="1"/>
</dbReference>
<comment type="cofactor">
    <cofactor evidence="1">
        <name>Mn(2+)</name>
        <dbReference type="ChEBI" id="CHEBI:29035"/>
    </cofactor>
</comment>
<dbReference type="EC" id="3.6.1.-" evidence="4"/>
<dbReference type="InterPro" id="IPR015797">
    <property type="entry name" value="NUDIX_hydrolase-like_dom_sf"/>
</dbReference>
<organism evidence="6 7">
    <name type="scientific">Asticcacaulis currens</name>
    <dbReference type="NCBI Taxonomy" id="2984210"/>
    <lineage>
        <taxon>Bacteria</taxon>
        <taxon>Pseudomonadati</taxon>
        <taxon>Pseudomonadota</taxon>
        <taxon>Alphaproteobacteria</taxon>
        <taxon>Caulobacterales</taxon>
        <taxon>Caulobacteraceae</taxon>
        <taxon>Asticcacaulis</taxon>
    </lineage>
</organism>
<dbReference type="PANTHER" id="PTHR11839:SF22">
    <property type="entry name" value="NUDIX HYDROLASE 26, CHLOROPLASTIC"/>
    <property type="match status" value="1"/>
</dbReference>
<evidence type="ECO:0000256" key="4">
    <source>
        <dbReference type="HAMAP-Rule" id="MF_00298"/>
    </source>
</evidence>
<dbReference type="NCBIfam" id="NF001938">
    <property type="entry name" value="PRK00714.1-5"/>
    <property type="match status" value="1"/>
</dbReference>
<dbReference type="InterPro" id="IPR022927">
    <property type="entry name" value="RppH"/>
</dbReference>
<evidence type="ECO:0000256" key="1">
    <source>
        <dbReference type="ARBA" id="ARBA00001936"/>
    </source>
</evidence>
<dbReference type="Proteomes" id="UP001216595">
    <property type="component" value="Unassembled WGS sequence"/>
</dbReference>
<dbReference type="NCBIfam" id="NF001936">
    <property type="entry name" value="PRK00714.1-3"/>
    <property type="match status" value="1"/>
</dbReference>
<dbReference type="HAMAP" id="MF_00298">
    <property type="entry name" value="Nudix_RppH"/>
    <property type="match status" value="1"/>
</dbReference>
<dbReference type="EMBL" id="JAQQKW010000001">
    <property type="protein sequence ID" value="MDC7693175.1"/>
    <property type="molecule type" value="Genomic_DNA"/>
</dbReference>
<keyword evidence="6" id="KW-0413">Isomerase</keyword>
<dbReference type="PROSITE" id="PS00893">
    <property type="entry name" value="NUDIX_BOX"/>
    <property type="match status" value="1"/>
</dbReference>
<dbReference type="InterPro" id="IPR020476">
    <property type="entry name" value="Nudix_hydrolase"/>
</dbReference>
<comment type="similarity">
    <text evidence="4">Belongs to the Nudix hydrolase family. RppH subfamily.</text>
</comment>
<dbReference type="PANTHER" id="PTHR11839">
    <property type="entry name" value="UDP/ADP-SUGAR PYROPHOSPHATASE"/>
    <property type="match status" value="1"/>
</dbReference>
<feature type="domain" description="Nudix hydrolase" evidence="5">
    <location>
        <begin position="7"/>
        <end position="152"/>
    </location>
</feature>
<dbReference type="Gene3D" id="3.90.79.10">
    <property type="entry name" value="Nucleoside Triphosphate Pyrophosphohydrolase"/>
    <property type="match status" value="1"/>
</dbReference>
<dbReference type="GO" id="GO:0016787">
    <property type="term" value="F:hydrolase activity"/>
    <property type="evidence" value="ECO:0007669"/>
    <property type="project" value="UniProtKB-KW"/>
</dbReference>
<comment type="caution">
    <text evidence="6">The sequence shown here is derived from an EMBL/GenBank/DDBJ whole genome shotgun (WGS) entry which is preliminary data.</text>
</comment>
<evidence type="ECO:0000256" key="2">
    <source>
        <dbReference type="ARBA" id="ARBA00001946"/>
    </source>
</evidence>
<name>A0ABT5IBF7_9CAUL</name>
<proteinExistence type="inferred from homology"/>
<comment type="function">
    <text evidence="4">Accelerates the degradation of transcripts by removing pyrophosphate from the 5'-end of triphosphorylated RNA, leading to a more labile monophosphorylated state that can stimulate subsequent ribonuclease cleavage.</text>
</comment>
<feature type="short sequence motif" description="Nudix box" evidence="4">
    <location>
        <begin position="42"/>
        <end position="63"/>
    </location>
</feature>
<evidence type="ECO:0000256" key="3">
    <source>
        <dbReference type="ARBA" id="ARBA00022801"/>
    </source>
</evidence>
<dbReference type="InterPro" id="IPR020084">
    <property type="entry name" value="NUDIX_hydrolase_CS"/>
</dbReference>
<gene>
    <name evidence="4" type="primary">rppH</name>
    <name evidence="4" type="synonym">nudH</name>
    <name evidence="6" type="ORF">PQU94_02645</name>
</gene>
<dbReference type="PROSITE" id="PS51462">
    <property type="entry name" value="NUDIX"/>
    <property type="match status" value="1"/>
</dbReference>
<dbReference type="NCBIfam" id="NF001937">
    <property type="entry name" value="PRK00714.1-4"/>
    <property type="match status" value="1"/>
</dbReference>
<comment type="cofactor">
    <cofactor evidence="4">
        <name>a divalent metal cation</name>
        <dbReference type="ChEBI" id="CHEBI:60240"/>
    </cofactor>
</comment>
<evidence type="ECO:0000313" key="7">
    <source>
        <dbReference type="Proteomes" id="UP001216595"/>
    </source>
</evidence>
<comment type="cofactor">
    <cofactor evidence="2">
        <name>Mg(2+)</name>
        <dbReference type="ChEBI" id="CHEBI:18420"/>
    </cofactor>
</comment>
<accession>A0ABT5IBF7</accession>
<evidence type="ECO:0000259" key="5">
    <source>
        <dbReference type="PROSITE" id="PS51462"/>
    </source>
</evidence>
<dbReference type="CDD" id="cd03671">
    <property type="entry name" value="NUDIX_Ap4A_hydrolase_plant_like"/>
    <property type="match status" value="1"/>
</dbReference>
<dbReference type="PRINTS" id="PR00502">
    <property type="entry name" value="NUDIXFAMILY"/>
</dbReference>
<dbReference type="Pfam" id="PF00293">
    <property type="entry name" value="NUDIX"/>
    <property type="match status" value="1"/>
</dbReference>
<keyword evidence="7" id="KW-1185">Reference proteome</keyword>
<keyword evidence="3 4" id="KW-0378">Hydrolase</keyword>
<protein>
    <recommendedName>
        <fullName evidence="4">RNA pyrophosphohydrolase</fullName>
        <ecNumber evidence="4">3.6.1.-</ecNumber>
    </recommendedName>
    <alternativeName>
        <fullName evidence="4">(Di)nucleoside polyphosphate hydrolase</fullName>
    </alternativeName>
</protein>
<dbReference type="RefSeq" id="WP_126421820.1">
    <property type="nucleotide sequence ID" value="NZ_JAQQKW010000001.1"/>
</dbReference>